<keyword evidence="4" id="KW-0949">S-adenosyl-L-methionine</keyword>
<feature type="compositionally biased region" description="Basic residues" evidence="5">
    <location>
        <begin position="173"/>
        <end position="186"/>
    </location>
</feature>
<sequence>MHIITRTTYPNTMKSTSTQDETSSIPLPKIALTRHLSSNPPKTKHKPTSPASSSSPHDKNRLAPFSPTHITAQTKALELLRLKSNDVFFDLGCGDGRLVLLALEQGLEREEDESKRQLYDNADDAELRCDEGNEECELGECIHVKKQRELQKQKHQLQTKQPLQHPLKSSQSPKHRSTPSGQHKRIYSLDQFSVPHLMRNSSQDSGDFEDFSLIDDTSTLQSRDTFHTKEDVANESGHDVSWHSSLLGTPQEQQLNSTSRSPVTPLISNRKVIGNGSVKDQIHPHQFNIPPLETQRHSFKAAEVLYEDEATHLKEQEDAEIEEIKTLLLPSCKSTDIGDEEMKHKQVDDDGKTDNGTEESIEEVQNVAAAQRVGLRCIGIEYDRKLAETGQANIQKALLKKGALTEDLIKRACIRWGDVMDEWNRGNADLELEGQSSENSNASIEQLTLLNDATAIFVYLLPDGLKKVKPLLCEAATRNRTRRREMTQRQLAKGRTHQPDEVSSQEEEFNPRPLEFMPMPRTIGTHRKGSSHVSDITDYDFRSRTDYDFRVRGLSDLDHVNDCTALPGDINVNESEEEESDNLDENYLVHAHSSIKKNVSTISTLSQTTPRHETIPSLRIVSYMFSVPGWEPTKVDKSSKGGCPLYYYEDVDRLDC</sequence>
<feature type="region of interest" description="Disordered" evidence="5">
    <location>
        <begin position="482"/>
        <end position="516"/>
    </location>
</feature>
<dbReference type="InterPro" id="IPR026170">
    <property type="entry name" value="FAM173A/B"/>
</dbReference>
<dbReference type="SUPFAM" id="SSF53335">
    <property type="entry name" value="S-adenosyl-L-methionine-dependent methyltransferases"/>
    <property type="match status" value="1"/>
</dbReference>
<feature type="compositionally biased region" description="Basic and acidic residues" evidence="5">
    <location>
        <begin position="340"/>
        <end position="355"/>
    </location>
</feature>
<evidence type="ECO:0000256" key="1">
    <source>
        <dbReference type="ARBA" id="ARBA00010633"/>
    </source>
</evidence>
<dbReference type="GO" id="GO:0016279">
    <property type="term" value="F:protein-lysine N-methyltransferase activity"/>
    <property type="evidence" value="ECO:0000318"/>
    <property type="project" value="GO_Central"/>
</dbReference>
<evidence type="ECO:0000256" key="5">
    <source>
        <dbReference type="SAM" id="MobiDB-lite"/>
    </source>
</evidence>
<feature type="compositionally biased region" description="Low complexity" evidence="5">
    <location>
        <begin position="156"/>
        <end position="168"/>
    </location>
</feature>
<dbReference type="PaxDb" id="35128-Thaps8835"/>
<dbReference type="Gene3D" id="3.40.50.150">
    <property type="entry name" value="Vaccinia Virus protein VP39"/>
    <property type="match status" value="2"/>
</dbReference>
<gene>
    <name evidence="6" type="ORF">THAPSDRAFT_8835</name>
</gene>
<reference evidence="6 7" key="2">
    <citation type="journal article" date="2008" name="Nature">
        <title>The Phaeodactylum genome reveals the evolutionary history of diatom genomes.</title>
        <authorList>
            <person name="Bowler C."/>
            <person name="Allen A.E."/>
            <person name="Badger J.H."/>
            <person name="Grimwood J."/>
            <person name="Jabbari K."/>
            <person name="Kuo A."/>
            <person name="Maheswari U."/>
            <person name="Martens C."/>
            <person name="Maumus F."/>
            <person name="Otillar R.P."/>
            <person name="Rayko E."/>
            <person name="Salamov A."/>
            <person name="Vandepoele K."/>
            <person name="Beszteri B."/>
            <person name="Gruber A."/>
            <person name="Heijde M."/>
            <person name="Katinka M."/>
            <person name="Mock T."/>
            <person name="Valentin K."/>
            <person name="Verret F."/>
            <person name="Berges J.A."/>
            <person name="Brownlee C."/>
            <person name="Cadoret J.P."/>
            <person name="Chiovitti A."/>
            <person name="Choi C.J."/>
            <person name="Coesel S."/>
            <person name="De Martino A."/>
            <person name="Detter J.C."/>
            <person name="Durkin C."/>
            <person name="Falciatore A."/>
            <person name="Fournet J."/>
            <person name="Haruta M."/>
            <person name="Huysman M.J."/>
            <person name="Jenkins B.D."/>
            <person name="Jiroutova K."/>
            <person name="Jorgensen R.E."/>
            <person name="Joubert Y."/>
            <person name="Kaplan A."/>
            <person name="Kroger N."/>
            <person name="Kroth P.G."/>
            <person name="La Roche J."/>
            <person name="Lindquist E."/>
            <person name="Lommer M."/>
            <person name="Martin-Jezequel V."/>
            <person name="Lopez P.J."/>
            <person name="Lucas S."/>
            <person name="Mangogna M."/>
            <person name="McGinnis K."/>
            <person name="Medlin L.K."/>
            <person name="Montsant A."/>
            <person name="Oudot-Le Secq M.P."/>
            <person name="Napoli C."/>
            <person name="Obornik M."/>
            <person name="Parker M.S."/>
            <person name="Petit J.L."/>
            <person name="Porcel B.M."/>
            <person name="Poulsen N."/>
            <person name="Robison M."/>
            <person name="Rychlewski L."/>
            <person name="Rynearson T.A."/>
            <person name="Schmutz J."/>
            <person name="Shapiro H."/>
            <person name="Siaut M."/>
            <person name="Stanley M."/>
            <person name="Sussman M.R."/>
            <person name="Taylor A.R."/>
            <person name="Vardi A."/>
            <person name="von Dassow P."/>
            <person name="Vyverman W."/>
            <person name="Willis A."/>
            <person name="Wyrwicz L.S."/>
            <person name="Rokhsar D.S."/>
            <person name="Weissenbach J."/>
            <person name="Armbrust E.V."/>
            <person name="Green B.R."/>
            <person name="Van de Peer Y."/>
            <person name="Grigoriev I.V."/>
        </authorList>
    </citation>
    <scope>NUCLEOTIDE SEQUENCE [LARGE SCALE GENOMIC DNA]</scope>
    <source>
        <strain evidence="6 7">CCMP1335</strain>
    </source>
</reference>
<evidence type="ECO:0000313" key="7">
    <source>
        <dbReference type="Proteomes" id="UP000001449"/>
    </source>
</evidence>
<dbReference type="InterPro" id="IPR029063">
    <property type="entry name" value="SAM-dependent_MTases_sf"/>
</dbReference>
<dbReference type="GO" id="GO:0032259">
    <property type="term" value="P:methylation"/>
    <property type="evidence" value="ECO:0007669"/>
    <property type="project" value="UniProtKB-KW"/>
</dbReference>
<proteinExistence type="inferred from homology"/>
<feature type="region of interest" description="Disordered" evidence="5">
    <location>
        <begin position="152"/>
        <end position="187"/>
    </location>
</feature>
<organism evidence="6 7">
    <name type="scientific">Thalassiosira pseudonana</name>
    <name type="common">Marine diatom</name>
    <name type="synonym">Cyclotella nana</name>
    <dbReference type="NCBI Taxonomy" id="35128"/>
    <lineage>
        <taxon>Eukaryota</taxon>
        <taxon>Sar</taxon>
        <taxon>Stramenopiles</taxon>
        <taxon>Ochrophyta</taxon>
        <taxon>Bacillariophyta</taxon>
        <taxon>Coscinodiscophyceae</taxon>
        <taxon>Thalassiosirophycidae</taxon>
        <taxon>Thalassiosirales</taxon>
        <taxon>Thalassiosiraceae</taxon>
        <taxon>Thalassiosira</taxon>
    </lineage>
</organism>
<accession>B8LC66</accession>
<feature type="region of interest" description="Disordered" evidence="5">
    <location>
        <begin position="1"/>
        <end position="65"/>
    </location>
</feature>
<dbReference type="AlphaFoldDB" id="B8LC66"/>
<evidence type="ECO:0000256" key="3">
    <source>
        <dbReference type="ARBA" id="ARBA00022679"/>
    </source>
</evidence>
<dbReference type="Proteomes" id="UP000001449">
    <property type="component" value="Chromosome 11"/>
</dbReference>
<dbReference type="GeneID" id="7444482"/>
<dbReference type="HOGENOM" id="CLU_418303_0_0_1"/>
<comment type="similarity">
    <text evidence="1">Belongs to the ANT/ATPSC lysine N-methyltransferase family.</text>
</comment>
<dbReference type="GO" id="GO:0005739">
    <property type="term" value="C:mitochondrion"/>
    <property type="evidence" value="ECO:0000318"/>
    <property type="project" value="GO_Central"/>
</dbReference>
<dbReference type="KEGG" id="tps:THAPSDRAFT_8835"/>
<dbReference type="PANTHER" id="PTHR13610:SF20">
    <property type="entry name" value="METHYLTRANSFERASE DOMAIN-CONTAINING PROTEIN"/>
    <property type="match status" value="1"/>
</dbReference>
<dbReference type="GO" id="GO:1905706">
    <property type="term" value="P:regulation of mitochondrial ATP synthesis coupled proton transport"/>
    <property type="evidence" value="ECO:0000318"/>
    <property type="project" value="GO_Central"/>
</dbReference>
<name>B8LC66_THAPS</name>
<protein>
    <recommendedName>
        <fullName evidence="8">Methyltransferase domain-containing protein</fullName>
    </recommendedName>
</protein>
<dbReference type="eggNOG" id="ENOG502T8MF">
    <property type="taxonomic scope" value="Eukaryota"/>
</dbReference>
<dbReference type="EMBL" id="DS999415">
    <property type="protein sequence ID" value="EED87309.1"/>
    <property type="molecule type" value="Genomic_DNA"/>
</dbReference>
<dbReference type="RefSeq" id="XP_002296613.1">
    <property type="nucleotide sequence ID" value="XM_002296577.1"/>
</dbReference>
<keyword evidence="2" id="KW-0489">Methyltransferase</keyword>
<evidence type="ECO:0000256" key="2">
    <source>
        <dbReference type="ARBA" id="ARBA00022603"/>
    </source>
</evidence>
<evidence type="ECO:0008006" key="8">
    <source>
        <dbReference type="Google" id="ProtNLM"/>
    </source>
</evidence>
<feature type="compositionally biased region" description="Polar residues" evidence="5">
    <location>
        <begin position="1"/>
        <end position="25"/>
    </location>
</feature>
<dbReference type="InParanoid" id="B8LC66"/>
<feature type="region of interest" description="Disordered" evidence="5">
    <location>
        <begin position="339"/>
        <end position="359"/>
    </location>
</feature>
<evidence type="ECO:0000256" key="4">
    <source>
        <dbReference type="ARBA" id="ARBA00022691"/>
    </source>
</evidence>
<evidence type="ECO:0000313" key="6">
    <source>
        <dbReference type="EMBL" id="EED87309.1"/>
    </source>
</evidence>
<reference evidence="6 7" key="1">
    <citation type="journal article" date="2004" name="Science">
        <title>The genome of the diatom Thalassiosira pseudonana: ecology, evolution, and metabolism.</title>
        <authorList>
            <person name="Armbrust E.V."/>
            <person name="Berges J.A."/>
            <person name="Bowler C."/>
            <person name="Green B.R."/>
            <person name="Martinez D."/>
            <person name="Putnam N.H."/>
            <person name="Zhou S."/>
            <person name="Allen A.E."/>
            <person name="Apt K.E."/>
            <person name="Bechner M."/>
            <person name="Brzezinski M.A."/>
            <person name="Chaal B.K."/>
            <person name="Chiovitti A."/>
            <person name="Davis A.K."/>
            <person name="Demarest M.S."/>
            <person name="Detter J.C."/>
            <person name="Glavina T."/>
            <person name="Goodstein D."/>
            <person name="Hadi M.Z."/>
            <person name="Hellsten U."/>
            <person name="Hildebrand M."/>
            <person name="Jenkins B.D."/>
            <person name="Jurka J."/>
            <person name="Kapitonov V.V."/>
            <person name="Kroger N."/>
            <person name="Lau W.W."/>
            <person name="Lane T.W."/>
            <person name="Larimer F.W."/>
            <person name="Lippmeier J.C."/>
            <person name="Lucas S."/>
            <person name="Medina M."/>
            <person name="Montsant A."/>
            <person name="Obornik M."/>
            <person name="Parker M.S."/>
            <person name="Palenik B."/>
            <person name="Pazour G.J."/>
            <person name="Richardson P.M."/>
            <person name="Rynearson T.A."/>
            <person name="Saito M.A."/>
            <person name="Schwartz D.C."/>
            <person name="Thamatrakoln K."/>
            <person name="Valentin K."/>
            <person name="Vardi A."/>
            <person name="Wilkerson F.P."/>
            <person name="Rokhsar D.S."/>
        </authorList>
    </citation>
    <scope>NUCLEOTIDE SEQUENCE [LARGE SCALE GENOMIC DNA]</scope>
    <source>
        <strain evidence="6 7">CCMP1335</strain>
    </source>
</reference>
<dbReference type="PANTHER" id="PTHR13610">
    <property type="entry name" value="METHYLTRANSFERASE DOMAIN-CONTAINING PROTEIN"/>
    <property type="match status" value="1"/>
</dbReference>
<keyword evidence="7" id="KW-1185">Reference proteome</keyword>
<keyword evidence="3" id="KW-0808">Transferase</keyword>